<sequence length="571" mass="64051">MARILSTPRDDFPPDRLGSLKDHAYQGHLPPSCHLGTSNSPPEPFPRDQCPVILASVYERKSGSFPVIVHSANTRNRRPTLNHPSLAHSSPREALTLLDGVSSAKPVRVENSADLDDPATTPPCRVAMEERERWVREEEEEYSCEHYPPYSEGNAESDKENAMGDEATSRSRQSSDIGIMTPGIVPSNSPIITARGLPVPRFQVGQDDVSDPIRSRSVTRTSDKVPEHAHAIHLGSPSGKDNRLGSSIHHTSPKPISDQTSASLGDQAEVSSTDRSSTTPSTITVCEDELEDQDPAILQIRLRQLTRKVRWLEEQNKRLESRHCMALRHADSLAEAIDPDSVSRAIWSLCGLHVIDCRSTCTCERQRRGRMGLEAELATLALAVHSGVPGESVPALGERNERLIWTCVIYATLASFDSSRHLPVCTTRRDVHRFFATTPWEYFVPPTEWWLFVHTGDPRLLHMVRSVLCKVLKVCPNTQRGIVLELLLDRIDERSLRRRMMDPNMYLLWSHRQILRFNLASRGIHRVLLPGDLELPSKDDVIEVWLRSYRGPIFSTSEMIDRRNEAGATTG</sequence>
<evidence type="ECO:0000313" key="2">
    <source>
        <dbReference type="EMBL" id="KAK1924251.1"/>
    </source>
</evidence>
<reference evidence="2" key="1">
    <citation type="submission" date="2023-02" db="EMBL/GenBank/DDBJ databases">
        <title>Identification and recombinant expression of a fungal hydrolase from Papiliotrema laurentii that hydrolyzes apple cutin and clears colloidal polyester polyurethane.</title>
        <authorList>
            <consortium name="DOE Joint Genome Institute"/>
            <person name="Roman V.A."/>
            <person name="Bojanowski C."/>
            <person name="Crable B.R."/>
            <person name="Wagner D.N."/>
            <person name="Hung C.S."/>
            <person name="Nadeau L.J."/>
            <person name="Schratz L."/>
            <person name="Haridas S."/>
            <person name="Pangilinan J."/>
            <person name="Lipzen A."/>
            <person name="Na H."/>
            <person name="Yan M."/>
            <person name="Ng V."/>
            <person name="Grigoriev I.V."/>
            <person name="Spatafora J.W."/>
            <person name="Barlow D."/>
            <person name="Biffinger J."/>
            <person name="Kelley-Loughnane N."/>
            <person name="Varaljay V.A."/>
            <person name="Crookes-Goodson W.J."/>
        </authorList>
    </citation>
    <scope>NUCLEOTIDE SEQUENCE</scope>
    <source>
        <strain evidence="2">5307AH</strain>
    </source>
</reference>
<gene>
    <name evidence="2" type="ORF">DB88DRAFT_489600</name>
</gene>
<proteinExistence type="predicted"/>
<keyword evidence="3" id="KW-1185">Reference proteome</keyword>
<comment type="caution">
    <text evidence="2">The sequence shown here is derived from an EMBL/GenBank/DDBJ whole genome shotgun (WGS) entry which is preliminary data.</text>
</comment>
<dbReference type="AlphaFoldDB" id="A0AAD9FPT9"/>
<evidence type="ECO:0000313" key="3">
    <source>
        <dbReference type="Proteomes" id="UP001182556"/>
    </source>
</evidence>
<feature type="region of interest" description="Disordered" evidence="1">
    <location>
        <begin position="1"/>
        <end position="43"/>
    </location>
</feature>
<feature type="compositionally biased region" description="Basic and acidic residues" evidence="1">
    <location>
        <begin position="8"/>
        <end position="25"/>
    </location>
</feature>
<dbReference type="Proteomes" id="UP001182556">
    <property type="component" value="Unassembled WGS sequence"/>
</dbReference>
<organism evidence="2 3">
    <name type="scientific">Papiliotrema laurentii</name>
    <name type="common">Cryptococcus laurentii</name>
    <dbReference type="NCBI Taxonomy" id="5418"/>
    <lineage>
        <taxon>Eukaryota</taxon>
        <taxon>Fungi</taxon>
        <taxon>Dikarya</taxon>
        <taxon>Basidiomycota</taxon>
        <taxon>Agaricomycotina</taxon>
        <taxon>Tremellomycetes</taxon>
        <taxon>Tremellales</taxon>
        <taxon>Rhynchogastremaceae</taxon>
        <taxon>Papiliotrema</taxon>
    </lineage>
</organism>
<feature type="region of interest" description="Disordered" evidence="1">
    <location>
        <begin position="139"/>
        <end position="281"/>
    </location>
</feature>
<dbReference type="EMBL" id="JAODAN010000005">
    <property type="protein sequence ID" value="KAK1924251.1"/>
    <property type="molecule type" value="Genomic_DNA"/>
</dbReference>
<evidence type="ECO:0000256" key="1">
    <source>
        <dbReference type="SAM" id="MobiDB-lite"/>
    </source>
</evidence>
<feature type="compositionally biased region" description="Basic and acidic residues" evidence="1">
    <location>
        <begin position="221"/>
        <end position="230"/>
    </location>
</feature>
<accession>A0AAD9FPT9</accession>
<feature type="compositionally biased region" description="Low complexity" evidence="1">
    <location>
        <begin position="271"/>
        <end position="281"/>
    </location>
</feature>
<protein>
    <submittedName>
        <fullName evidence="2">Uncharacterized protein</fullName>
    </submittedName>
</protein>
<name>A0AAD9FPT9_PAPLA</name>